<feature type="transmembrane region" description="Helical" evidence="1">
    <location>
        <begin position="39"/>
        <end position="60"/>
    </location>
</feature>
<evidence type="ECO:0000313" key="3">
    <source>
        <dbReference type="Proteomes" id="UP000244174"/>
    </source>
</evidence>
<organism evidence="2 3">
    <name type="scientific">Christiangramia gaetbulicola</name>
    <dbReference type="NCBI Taxonomy" id="703340"/>
    <lineage>
        <taxon>Bacteria</taxon>
        <taxon>Pseudomonadati</taxon>
        <taxon>Bacteroidota</taxon>
        <taxon>Flavobacteriia</taxon>
        <taxon>Flavobacteriales</taxon>
        <taxon>Flavobacteriaceae</taxon>
        <taxon>Christiangramia</taxon>
    </lineage>
</organism>
<keyword evidence="3" id="KW-1185">Reference proteome</keyword>
<dbReference type="InterPro" id="IPR025250">
    <property type="entry name" value="DUF4199"/>
</dbReference>
<comment type="caution">
    <text evidence="2">The sequence shown here is derived from an EMBL/GenBank/DDBJ whole genome shotgun (WGS) entry which is preliminary data.</text>
</comment>
<accession>A0A2T6AHN0</accession>
<name>A0A2T6AHN0_9FLAO</name>
<proteinExistence type="predicted"/>
<dbReference type="EMBL" id="QBKQ01000002">
    <property type="protein sequence ID" value="PTX43315.1"/>
    <property type="molecule type" value="Genomic_DNA"/>
</dbReference>
<protein>
    <submittedName>
        <fullName evidence="2">Uncharacterized protein DUF4199</fullName>
    </submittedName>
</protein>
<dbReference type="Proteomes" id="UP000244174">
    <property type="component" value="Unassembled WGS sequence"/>
</dbReference>
<dbReference type="OrthoDB" id="1122768at2"/>
<dbReference type="AlphaFoldDB" id="A0A2T6AHN0"/>
<dbReference type="Pfam" id="PF13858">
    <property type="entry name" value="DUF4199"/>
    <property type="match status" value="1"/>
</dbReference>
<evidence type="ECO:0000256" key="1">
    <source>
        <dbReference type="SAM" id="Phobius"/>
    </source>
</evidence>
<keyword evidence="1" id="KW-1133">Transmembrane helix</keyword>
<reference evidence="2 3" key="1">
    <citation type="submission" date="2018-04" db="EMBL/GenBank/DDBJ databases">
        <title>Genomic Encyclopedia of Archaeal and Bacterial Type Strains, Phase II (KMG-II): from individual species to whole genera.</title>
        <authorList>
            <person name="Goeker M."/>
        </authorList>
    </citation>
    <scope>NUCLEOTIDE SEQUENCE [LARGE SCALE GENOMIC DNA]</scope>
    <source>
        <strain evidence="2 3">DSM 23082</strain>
    </source>
</reference>
<evidence type="ECO:0000313" key="2">
    <source>
        <dbReference type="EMBL" id="PTX43315.1"/>
    </source>
</evidence>
<keyword evidence="1" id="KW-0812">Transmembrane</keyword>
<keyword evidence="1" id="KW-0472">Membrane</keyword>
<gene>
    <name evidence="2" type="ORF">C8P64_1842</name>
</gene>
<feature type="transmembrane region" description="Helical" evidence="1">
    <location>
        <begin position="72"/>
        <end position="94"/>
    </location>
</feature>
<sequence length="172" mass="18919">MDNSPSIKPIAYTYGLLLAAYSILVLVLIYAFNISQDNWVIGVVNIVVSITVLVLAINNYKSKNNNYLSIKEALKVGLATAAVSGLVAAIYAYIHYSFVYPEFIEIVKETSYQNMSDQGMSDKQISDAMAMTDFTMKPWFFATMTLVSSLFFGLLISLIAGAIMKKQDPALG</sequence>
<feature type="transmembrane region" description="Helical" evidence="1">
    <location>
        <begin position="12"/>
        <end position="33"/>
    </location>
</feature>
<feature type="transmembrane region" description="Helical" evidence="1">
    <location>
        <begin position="139"/>
        <end position="163"/>
    </location>
</feature>
<dbReference type="RefSeq" id="WP_108171752.1">
    <property type="nucleotide sequence ID" value="NZ_QBKQ01000002.1"/>
</dbReference>